<feature type="region of interest" description="Disordered" evidence="1">
    <location>
        <begin position="20"/>
        <end position="43"/>
    </location>
</feature>
<evidence type="ECO:0000256" key="1">
    <source>
        <dbReference type="SAM" id="MobiDB-lite"/>
    </source>
</evidence>
<feature type="compositionally biased region" description="Polar residues" evidence="1">
    <location>
        <begin position="216"/>
        <end position="247"/>
    </location>
</feature>
<reference evidence="2 3" key="1">
    <citation type="submission" date="2019-03" db="EMBL/GenBank/DDBJ databases">
        <title>Single cell metagenomics reveals metabolic interactions within the superorganism composed of flagellate Streblomastix strix and complex community of Bacteroidetes bacteria on its surface.</title>
        <authorList>
            <person name="Treitli S.C."/>
            <person name="Kolisko M."/>
            <person name="Husnik F."/>
            <person name="Keeling P."/>
            <person name="Hampl V."/>
        </authorList>
    </citation>
    <scope>NUCLEOTIDE SEQUENCE [LARGE SCALE GENOMIC DNA]</scope>
    <source>
        <strain evidence="2">ST1C</strain>
    </source>
</reference>
<organism evidence="2 3">
    <name type="scientific">Streblomastix strix</name>
    <dbReference type="NCBI Taxonomy" id="222440"/>
    <lineage>
        <taxon>Eukaryota</taxon>
        <taxon>Metamonada</taxon>
        <taxon>Preaxostyla</taxon>
        <taxon>Oxymonadida</taxon>
        <taxon>Streblomastigidae</taxon>
        <taxon>Streblomastix</taxon>
    </lineage>
</organism>
<evidence type="ECO:0000313" key="3">
    <source>
        <dbReference type="Proteomes" id="UP000324800"/>
    </source>
</evidence>
<sequence length="266" mass="30587">MPILIPALLMNVNLDEEQEKGGIKKSDTSTLIQSSSQSSQRNDCHWNTNVKMQTFLLISNLIQLDSSLFDKYGDNSKDVKGGKKQKYFTLKMWERVNQQAQRNMQKFEQDIENDNDDEEGEEEEDEQPNAKKLLYDQYDIYPNDRDISKEDDSNEDDGRDKQKQQQQYPLNELSPLKSVTPHNSVMNDPSPIQFDPYYQSSNQLSYYSQSSNVLSPRSTLQSPKPTSPSPSVIYTSNSPKPTSTHTQQIIFKLKTDAKQERLANSK</sequence>
<evidence type="ECO:0000313" key="2">
    <source>
        <dbReference type="EMBL" id="KAA6373855.1"/>
    </source>
</evidence>
<feature type="compositionally biased region" description="Basic and acidic residues" evidence="1">
    <location>
        <begin position="142"/>
        <end position="163"/>
    </location>
</feature>
<feature type="region of interest" description="Disordered" evidence="1">
    <location>
        <begin position="111"/>
        <end position="247"/>
    </location>
</feature>
<feature type="compositionally biased region" description="Acidic residues" evidence="1">
    <location>
        <begin position="111"/>
        <end position="127"/>
    </location>
</feature>
<proteinExistence type="predicted"/>
<name>A0A5J4UVS0_9EUKA</name>
<comment type="caution">
    <text evidence="2">The sequence shown here is derived from an EMBL/GenBank/DDBJ whole genome shotgun (WGS) entry which is preliminary data.</text>
</comment>
<dbReference type="Proteomes" id="UP000324800">
    <property type="component" value="Unassembled WGS sequence"/>
</dbReference>
<dbReference type="EMBL" id="SNRW01012414">
    <property type="protein sequence ID" value="KAA6373855.1"/>
    <property type="molecule type" value="Genomic_DNA"/>
</dbReference>
<feature type="compositionally biased region" description="Low complexity" evidence="1">
    <location>
        <begin position="197"/>
        <end position="215"/>
    </location>
</feature>
<protein>
    <submittedName>
        <fullName evidence="2">Uncharacterized protein</fullName>
    </submittedName>
</protein>
<gene>
    <name evidence="2" type="ORF">EZS28_030618</name>
</gene>
<accession>A0A5J4UVS0</accession>
<dbReference type="AlphaFoldDB" id="A0A5J4UVS0"/>